<dbReference type="AlphaFoldDB" id="A0A518BLW3"/>
<name>A0A518BLW3_9BACT</name>
<feature type="transmembrane region" description="Helical" evidence="1">
    <location>
        <begin position="123"/>
        <end position="146"/>
    </location>
</feature>
<accession>A0A518BLW3</accession>
<protein>
    <submittedName>
        <fullName evidence="2">Uncharacterized protein</fullName>
    </submittedName>
</protein>
<keyword evidence="1" id="KW-0812">Transmembrane</keyword>
<feature type="transmembrane region" description="Helical" evidence="1">
    <location>
        <begin position="43"/>
        <end position="61"/>
    </location>
</feature>
<evidence type="ECO:0000256" key="1">
    <source>
        <dbReference type="SAM" id="Phobius"/>
    </source>
</evidence>
<keyword evidence="1" id="KW-1133">Transmembrane helix</keyword>
<feature type="transmembrane region" description="Helical" evidence="1">
    <location>
        <begin position="67"/>
        <end position="90"/>
    </location>
</feature>
<feature type="transmembrane region" description="Helical" evidence="1">
    <location>
        <begin position="218"/>
        <end position="241"/>
    </location>
</feature>
<feature type="transmembrane region" description="Helical" evidence="1">
    <location>
        <begin position="158"/>
        <end position="178"/>
    </location>
</feature>
<evidence type="ECO:0000313" key="3">
    <source>
        <dbReference type="Proteomes" id="UP000316921"/>
    </source>
</evidence>
<feature type="transmembrane region" description="Helical" evidence="1">
    <location>
        <begin position="190"/>
        <end position="212"/>
    </location>
</feature>
<keyword evidence="1" id="KW-0472">Membrane</keyword>
<evidence type="ECO:0000313" key="2">
    <source>
        <dbReference type="EMBL" id="QDU67953.1"/>
    </source>
</evidence>
<dbReference type="Proteomes" id="UP000316921">
    <property type="component" value="Chromosome"/>
</dbReference>
<gene>
    <name evidence="2" type="ORF">Pla133_30440</name>
</gene>
<dbReference type="KEGG" id="pbap:Pla133_30440"/>
<proteinExistence type="predicted"/>
<dbReference type="EMBL" id="CP036287">
    <property type="protein sequence ID" value="QDU67953.1"/>
    <property type="molecule type" value="Genomic_DNA"/>
</dbReference>
<dbReference type="RefSeq" id="WP_145066560.1">
    <property type="nucleotide sequence ID" value="NZ_CP036287.1"/>
</dbReference>
<keyword evidence="3" id="KW-1185">Reference proteome</keyword>
<reference evidence="2 3" key="1">
    <citation type="submission" date="2019-02" db="EMBL/GenBank/DDBJ databases">
        <title>Deep-cultivation of Planctomycetes and their phenomic and genomic characterization uncovers novel biology.</title>
        <authorList>
            <person name="Wiegand S."/>
            <person name="Jogler M."/>
            <person name="Boedeker C."/>
            <person name="Pinto D."/>
            <person name="Vollmers J."/>
            <person name="Rivas-Marin E."/>
            <person name="Kohn T."/>
            <person name="Peeters S.H."/>
            <person name="Heuer A."/>
            <person name="Rast P."/>
            <person name="Oberbeckmann S."/>
            <person name="Bunk B."/>
            <person name="Jeske O."/>
            <person name="Meyerdierks A."/>
            <person name="Storesund J.E."/>
            <person name="Kallscheuer N."/>
            <person name="Luecker S."/>
            <person name="Lage O.M."/>
            <person name="Pohl T."/>
            <person name="Merkel B.J."/>
            <person name="Hornburger P."/>
            <person name="Mueller R.-W."/>
            <person name="Bruemmer F."/>
            <person name="Labrenz M."/>
            <person name="Spormann A.M."/>
            <person name="Op den Camp H."/>
            <person name="Overmann J."/>
            <person name="Amann R."/>
            <person name="Jetten M.S.M."/>
            <person name="Mascher T."/>
            <person name="Medema M.H."/>
            <person name="Devos D.P."/>
            <person name="Kaster A.-K."/>
            <person name="Ovreas L."/>
            <person name="Rohde M."/>
            <person name="Galperin M.Y."/>
            <person name="Jogler C."/>
        </authorList>
    </citation>
    <scope>NUCLEOTIDE SEQUENCE [LARGE SCALE GENOMIC DNA]</scope>
    <source>
        <strain evidence="2 3">Pla133</strain>
    </source>
</reference>
<organism evidence="2 3">
    <name type="scientific">Engelhardtia mirabilis</name>
    <dbReference type="NCBI Taxonomy" id="2528011"/>
    <lineage>
        <taxon>Bacteria</taxon>
        <taxon>Pseudomonadati</taxon>
        <taxon>Planctomycetota</taxon>
        <taxon>Planctomycetia</taxon>
        <taxon>Planctomycetia incertae sedis</taxon>
        <taxon>Engelhardtia</taxon>
    </lineage>
</organism>
<sequence length="267" mass="27834">MTDASASPTPPAVLQDLPEGATLLKEGKIPFRPKERKLETAPLLLNKAAWVLVVGSLIPWYGHDGGWVTTVAAKAVVALGCFLLYCCVVARTDDPVPAGLGALGKARWGPEWGTKTRGFKDHILQLIPTPLHILAFLVAGAGFLLPLADPQMGDLLKAMVEVGSLLLGGGTLVHIFAYRKGAHFSPIFPMLFIGPALAGTSILIQTIGGGNIGSKVPALLGSILSAGAGLFAVYTMVLALMEAKKEGDAKKAAAVEARKAARAARKS</sequence>